<dbReference type="Gene3D" id="3.60.130.30">
    <property type="match status" value="1"/>
</dbReference>
<comment type="caution">
    <text evidence="2">The sequence shown here is derived from an EMBL/GenBank/DDBJ whole genome shotgun (WGS) entry which is preliminary data.</text>
</comment>
<reference evidence="2" key="1">
    <citation type="submission" date="2020-05" db="EMBL/GenBank/DDBJ databases">
        <title>Mycena genomes resolve the evolution of fungal bioluminescence.</title>
        <authorList>
            <person name="Tsai I.J."/>
        </authorList>
    </citation>
    <scope>NUCLEOTIDE SEQUENCE</scope>
    <source>
        <strain evidence="2">160909Yilan</strain>
    </source>
</reference>
<name>A0A8H6XKJ7_9AGAR</name>
<sequence>MDLKTPCTVDLSKAIKITNVRLSDLLAQHADQLNELDAEDPAPAASPAYSSEPAPPSDSAPETLKRPRPSSSQSLVPDTDDANENSSIVRKKKRPLKHKANRNAMRAQVQAVDGHTLKGSALRRVLDTASLPTGISLETHTIPVASTGWIGLQDSHIANAAAHAAESAAQTSESILQAFEIPPRRFLDREEALAEQGMRLITAEMQGPTTAIIDADNRVIIILNCGPTGATDWEHATNEASTAMDEAAKLLYGPEYDKEPLELDDDSPRRGPHYAVHLGTGMGGGQQRPTPFDLHHSVRRILTALFLHDAIARFVGLANVLFQLYAPKLYKSYLDTMEALQEWDGNLIFLAPLLSCVFACVTFNFGPQTVTLPHLDFLNLAWGWCFITALGWYDYKKGGHLIIWDLCLVIEFPPGATFAIPSAVLRHSNVSIQKGEKRFSITQYTSAGLFRFVNNGCKTDKAVKATMSKAEKREFAAAAQNRYSEGIQMHSTLEDLQKRAFM</sequence>
<accession>A0A8H6XKJ7</accession>
<dbReference type="Proteomes" id="UP000623467">
    <property type="component" value="Unassembled WGS sequence"/>
</dbReference>
<gene>
    <name evidence="2" type="ORF">MSAN_02030100</name>
</gene>
<feature type="compositionally biased region" description="Low complexity" evidence="1">
    <location>
        <begin position="41"/>
        <end position="52"/>
    </location>
</feature>
<evidence type="ECO:0000256" key="1">
    <source>
        <dbReference type="SAM" id="MobiDB-lite"/>
    </source>
</evidence>
<feature type="region of interest" description="Disordered" evidence="1">
    <location>
        <begin position="33"/>
        <end position="107"/>
    </location>
</feature>
<feature type="compositionally biased region" description="Basic residues" evidence="1">
    <location>
        <begin position="89"/>
        <end position="101"/>
    </location>
</feature>
<evidence type="ECO:0000313" key="2">
    <source>
        <dbReference type="EMBL" id="KAF7342722.1"/>
    </source>
</evidence>
<evidence type="ECO:0000313" key="3">
    <source>
        <dbReference type="Proteomes" id="UP000623467"/>
    </source>
</evidence>
<protein>
    <submittedName>
        <fullName evidence="2">Uncharacterized protein</fullName>
    </submittedName>
</protein>
<keyword evidence="3" id="KW-1185">Reference proteome</keyword>
<organism evidence="2 3">
    <name type="scientific">Mycena sanguinolenta</name>
    <dbReference type="NCBI Taxonomy" id="230812"/>
    <lineage>
        <taxon>Eukaryota</taxon>
        <taxon>Fungi</taxon>
        <taxon>Dikarya</taxon>
        <taxon>Basidiomycota</taxon>
        <taxon>Agaricomycotina</taxon>
        <taxon>Agaricomycetes</taxon>
        <taxon>Agaricomycetidae</taxon>
        <taxon>Agaricales</taxon>
        <taxon>Marasmiineae</taxon>
        <taxon>Mycenaceae</taxon>
        <taxon>Mycena</taxon>
    </lineage>
</organism>
<dbReference type="OrthoDB" id="3003750at2759"/>
<proteinExistence type="predicted"/>
<dbReference type="AlphaFoldDB" id="A0A8H6XKJ7"/>
<dbReference type="EMBL" id="JACAZH010000025">
    <property type="protein sequence ID" value="KAF7342722.1"/>
    <property type="molecule type" value="Genomic_DNA"/>
</dbReference>